<name>A0AAN9CHX3_9TELE</name>
<dbReference type="AlphaFoldDB" id="A0AAN9CHX3"/>
<dbReference type="Pfam" id="PF05699">
    <property type="entry name" value="Dimer_Tnp_hAT"/>
    <property type="match status" value="1"/>
</dbReference>
<comment type="caution">
    <text evidence="2">The sequence shown here is derived from an EMBL/GenBank/DDBJ whole genome shotgun (WGS) entry which is preliminary data.</text>
</comment>
<sequence>MQLGKYFPELDVDFEWIRNPFGDIIEQCTKLSIQEGNSLVDIASDGGLKMSFKQQPLTDFWAQLLPEHPKLAESALKVLMPFPTTYNCEAGFSTLVGLKTKQRNRLNVEPSMRLKLFSLEPDIQKLMCDKQHHSSH</sequence>
<dbReference type="PANTHER" id="PTHR45913:SF19">
    <property type="entry name" value="LOW QUALITY PROTEIN: ZINC FINGER BED DOMAIN-CONTAINING PROTEIN 5-LIKE"/>
    <property type="match status" value="1"/>
</dbReference>
<dbReference type="Proteomes" id="UP001364617">
    <property type="component" value="Unassembled WGS sequence"/>
</dbReference>
<dbReference type="GO" id="GO:0046983">
    <property type="term" value="F:protein dimerization activity"/>
    <property type="evidence" value="ECO:0007669"/>
    <property type="project" value="InterPro"/>
</dbReference>
<dbReference type="EMBL" id="JAYKXH010000021">
    <property type="protein sequence ID" value="KAK7130469.1"/>
    <property type="molecule type" value="Genomic_DNA"/>
</dbReference>
<evidence type="ECO:0000259" key="1">
    <source>
        <dbReference type="Pfam" id="PF05699"/>
    </source>
</evidence>
<evidence type="ECO:0000313" key="3">
    <source>
        <dbReference type="Proteomes" id="UP001364617"/>
    </source>
</evidence>
<gene>
    <name evidence="2" type="ORF">R3I93_019959</name>
</gene>
<accession>A0AAN9CHX3</accession>
<dbReference type="PANTHER" id="PTHR45913">
    <property type="entry name" value="EPM2A-INTERACTING PROTEIN 1"/>
    <property type="match status" value="1"/>
</dbReference>
<reference evidence="2 3" key="1">
    <citation type="submission" date="2024-02" db="EMBL/GenBank/DDBJ databases">
        <title>Chromosome-level genome assembly of the Eurasian Minnow (Phoxinus phoxinus).</title>
        <authorList>
            <person name="Oriowo T.O."/>
            <person name="Martin S."/>
            <person name="Stange M."/>
            <person name="Chrysostomakis Y."/>
            <person name="Brown T."/>
            <person name="Winkler S."/>
            <person name="Kukowka S."/>
            <person name="Myers E.W."/>
            <person name="Bohne A."/>
        </authorList>
    </citation>
    <scope>NUCLEOTIDE SEQUENCE [LARGE SCALE GENOMIC DNA]</scope>
    <source>
        <strain evidence="2">ZFMK-TIS-60720</strain>
        <tissue evidence="2">Whole Organism</tissue>
    </source>
</reference>
<keyword evidence="3" id="KW-1185">Reference proteome</keyword>
<protein>
    <recommendedName>
        <fullName evidence="1">HAT C-terminal dimerisation domain-containing protein</fullName>
    </recommendedName>
</protein>
<proteinExistence type="predicted"/>
<evidence type="ECO:0000313" key="2">
    <source>
        <dbReference type="EMBL" id="KAK7130469.1"/>
    </source>
</evidence>
<feature type="domain" description="HAT C-terminal dimerisation" evidence="1">
    <location>
        <begin position="53"/>
        <end position="120"/>
    </location>
</feature>
<organism evidence="2 3">
    <name type="scientific">Phoxinus phoxinus</name>
    <name type="common">Eurasian minnow</name>
    <dbReference type="NCBI Taxonomy" id="58324"/>
    <lineage>
        <taxon>Eukaryota</taxon>
        <taxon>Metazoa</taxon>
        <taxon>Chordata</taxon>
        <taxon>Craniata</taxon>
        <taxon>Vertebrata</taxon>
        <taxon>Euteleostomi</taxon>
        <taxon>Actinopterygii</taxon>
        <taxon>Neopterygii</taxon>
        <taxon>Teleostei</taxon>
        <taxon>Ostariophysi</taxon>
        <taxon>Cypriniformes</taxon>
        <taxon>Leuciscidae</taxon>
        <taxon>Phoxininae</taxon>
        <taxon>Phoxinus</taxon>
    </lineage>
</organism>
<dbReference type="InterPro" id="IPR008906">
    <property type="entry name" value="HATC_C_dom"/>
</dbReference>